<name>A0A381P3J7_9ZZZZ</name>
<gene>
    <name evidence="1" type="ORF">METZ01_LOCUS13978</name>
</gene>
<dbReference type="AlphaFoldDB" id="A0A381P3J7"/>
<accession>A0A381P3J7</accession>
<dbReference type="EMBL" id="UINC01000782">
    <property type="protein sequence ID" value="SUZ61124.1"/>
    <property type="molecule type" value="Genomic_DNA"/>
</dbReference>
<sequence>MDVVTKCFDQSQLLPKTKLTLKEILGCD</sequence>
<proteinExistence type="predicted"/>
<evidence type="ECO:0000313" key="1">
    <source>
        <dbReference type="EMBL" id="SUZ61124.1"/>
    </source>
</evidence>
<protein>
    <submittedName>
        <fullName evidence="1">Uncharacterized protein</fullName>
    </submittedName>
</protein>
<organism evidence="1">
    <name type="scientific">marine metagenome</name>
    <dbReference type="NCBI Taxonomy" id="408172"/>
    <lineage>
        <taxon>unclassified sequences</taxon>
        <taxon>metagenomes</taxon>
        <taxon>ecological metagenomes</taxon>
    </lineage>
</organism>
<reference evidence="1" key="1">
    <citation type="submission" date="2018-05" db="EMBL/GenBank/DDBJ databases">
        <authorList>
            <person name="Lanie J.A."/>
            <person name="Ng W.-L."/>
            <person name="Kazmierczak K.M."/>
            <person name="Andrzejewski T.M."/>
            <person name="Davidsen T.M."/>
            <person name="Wayne K.J."/>
            <person name="Tettelin H."/>
            <person name="Glass J.I."/>
            <person name="Rusch D."/>
            <person name="Podicherti R."/>
            <person name="Tsui H.-C.T."/>
            <person name="Winkler M.E."/>
        </authorList>
    </citation>
    <scope>NUCLEOTIDE SEQUENCE</scope>
</reference>